<dbReference type="AlphaFoldDB" id="A0A4V1P3R2"/>
<reference evidence="1 2" key="1">
    <citation type="submission" date="2017-03" db="EMBL/GenBank/DDBJ databases">
        <authorList>
            <person name="Safronova V.I."/>
            <person name="Sazanova A.L."/>
            <person name="Chirak E.R."/>
        </authorList>
    </citation>
    <scope>NUCLEOTIDE SEQUENCE [LARGE SCALE GENOMIC DNA]</scope>
    <source>
        <strain evidence="1 2">Opo-243</strain>
    </source>
</reference>
<proteinExistence type="predicted"/>
<gene>
    <name evidence="1" type="ORF">B5V03_37465</name>
</gene>
<comment type="caution">
    <text evidence="1">The sequence shown here is derived from an EMBL/GenBank/DDBJ whole genome shotgun (WGS) entry which is preliminary data.</text>
</comment>
<dbReference type="EMBL" id="MZXW01000054">
    <property type="protein sequence ID" value="RXT34455.1"/>
    <property type="molecule type" value="Genomic_DNA"/>
</dbReference>
<accession>A0A4V1P3R2</accession>
<protein>
    <submittedName>
        <fullName evidence="1">Uncharacterized protein</fullName>
    </submittedName>
</protein>
<keyword evidence="2" id="KW-1185">Reference proteome</keyword>
<sequence length="103" mass="11966">MLEELKKRSIDRLLSADVFDVSAFEALKEHLWRKAEGLQQEYCISKQILLSLRSASGAIRSRAEYLTSVREQIHWAHEFELMLDRLIAGETRLDRQPGVPRIT</sequence>
<name>A0A4V1P3R2_9BRAD</name>
<evidence type="ECO:0000313" key="2">
    <source>
        <dbReference type="Proteomes" id="UP000290819"/>
    </source>
</evidence>
<dbReference type="Proteomes" id="UP000290819">
    <property type="component" value="Unassembled WGS sequence"/>
</dbReference>
<organism evidence="1 2">
    <name type="scientific">Bradyrhizobium betae</name>
    <dbReference type="NCBI Taxonomy" id="244734"/>
    <lineage>
        <taxon>Bacteria</taxon>
        <taxon>Pseudomonadati</taxon>
        <taxon>Pseudomonadota</taxon>
        <taxon>Alphaproteobacteria</taxon>
        <taxon>Hyphomicrobiales</taxon>
        <taxon>Nitrobacteraceae</taxon>
        <taxon>Bradyrhizobium</taxon>
    </lineage>
</organism>
<evidence type="ECO:0000313" key="1">
    <source>
        <dbReference type="EMBL" id="RXT34455.1"/>
    </source>
</evidence>